<proteinExistence type="predicted"/>
<feature type="chain" id="PRO_5042072919" description="Glycan binding protein Y3-like domain-containing protein" evidence="1">
    <location>
        <begin position="20"/>
        <end position="139"/>
    </location>
</feature>
<gene>
    <name evidence="3" type="ORF">C8F04DRAFT_1182044</name>
</gene>
<evidence type="ECO:0000256" key="1">
    <source>
        <dbReference type="SAM" id="SignalP"/>
    </source>
</evidence>
<sequence>MLSKVHPLLFRHLLLIGAALRPWQSPRWHSSPPRWLNSSFVMTQALTDAQIARGDSASHCFTGPGTAGLKCGKRTKGDFTAVNTLNVTSHIDLNNCEAALTAAGNQCPLGGSGQFSNGTAAFKYFNDPNTGACLPLCGN</sequence>
<evidence type="ECO:0000313" key="3">
    <source>
        <dbReference type="EMBL" id="KAJ7035763.1"/>
    </source>
</evidence>
<reference evidence="3" key="1">
    <citation type="submission" date="2023-03" db="EMBL/GenBank/DDBJ databases">
        <title>Massive genome expansion in bonnet fungi (Mycena s.s.) driven by repeated elements and novel gene families across ecological guilds.</title>
        <authorList>
            <consortium name="Lawrence Berkeley National Laboratory"/>
            <person name="Harder C.B."/>
            <person name="Miyauchi S."/>
            <person name="Viragh M."/>
            <person name="Kuo A."/>
            <person name="Thoen E."/>
            <person name="Andreopoulos B."/>
            <person name="Lu D."/>
            <person name="Skrede I."/>
            <person name="Drula E."/>
            <person name="Henrissat B."/>
            <person name="Morin E."/>
            <person name="Kohler A."/>
            <person name="Barry K."/>
            <person name="LaButti K."/>
            <person name="Morin E."/>
            <person name="Salamov A."/>
            <person name="Lipzen A."/>
            <person name="Mereny Z."/>
            <person name="Hegedus B."/>
            <person name="Baldrian P."/>
            <person name="Stursova M."/>
            <person name="Weitz H."/>
            <person name="Taylor A."/>
            <person name="Grigoriev I.V."/>
            <person name="Nagy L.G."/>
            <person name="Martin F."/>
            <person name="Kauserud H."/>
        </authorList>
    </citation>
    <scope>NUCLEOTIDE SEQUENCE</scope>
    <source>
        <strain evidence="3">CBHHK200</strain>
    </source>
</reference>
<evidence type="ECO:0000259" key="2">
    <source>
        <dbReference type="Pfam" id="PF22803"/>
    </source>
</evidence>
<name>A0AAD6T0K9_9AGAR</name>
<keyword evidence="1" id="KW-0732">Signal</keyword>
<keyword evidence="4" id="KW-1185">Reference proteome</keyword>
<protein>
    <recommendedName>
        <fullName evidence="2">Glycan binding protein Y3-like domain-containing protein</fullName>
    </recommendedName>
</protein>
<organism evidence="3 4">
    <name type="scientific">Mycena alexandri</name>
    <dbReference type="NCBI Taxonomy" id="1745969"/>
    <lineage>
        <taxon>Eukaryota</taxon>
        <taxon>Fungi</taxon>
        <taxon>Dikarya</taxon>
        <taxon>Basidiomycota</taxon>
        <taxon>Agaricomycotina</taxon>
        <taxon>Agaricomycetes</taxon>
        <taxon>Agaricomycetidae</taxon>
        <taxon>Agaricales</taxon>
        <taxon>Marasmiineae</taxon>
        <taxon>Mycenaceae</taxon>
        <taxon>Mycena</taxon>
    </lineage>
</organism>
<feature type="signal peptide" evidence="1">
    <location>
        <begin position="1"/>
        <end position="19"/>
    </location>
</feature>
<dbReference type="InterPro" id="IPR054443">
    <property type="entry name" value="Y3-like_dom"/>
</dbReference>
<evidence type="ECO:0000313" key="4">
    <source>
        <dbReference type="Proteomes" id="UP001218188"/>
    </source>
</evidence>
<feature type="domain" description="Glycan binding protein Y3-like" evidence="2">
    <location>
        <begin position="45"/>
        <end position="133"/>
    </location>
</feature>
<comment type="caution">
    <text evidence="3">The sequence shown here is derived from an EMBL/GenBank/DDBJ whole genome shotgun (WGS) entry which is preliminary data.</text>
</comment>
<accession>A0AAD6T0K9</accession>
<dbReference type="AlphaFoldDB" id="A0AAD6T0K9"/>
<dbReference type="Proteomes" id="UP001218188">
    <property type="component" value="Unassembled WGS sequence"/>
</dbReference>
<dbReference type="EMBL" id="JARJCM010000048">
    <property type="protein sequence ID" value="KAJ7035763.1"/>
    <property type="molecule type" value="Genomic_DNA"/>
</dbReference>
<dbReference type="Pfam" id="PF22803">
    <property type="entry name" value="GBD_Y3"/>
    <property type="match status" value="1"/>
</dbReference>